<sequence length="96" mass="11357">MSWIAEQSYYKVERILADGEMRTIKEPRFIRLYEKQLQTKRRTFPLNEVHDLSYRPMGEEGGILYVHTGHGLYAYTVSDDPAVFMETFKKHKATQI</sequence>
<organism evidence="1 2">
    <name type="scientific">Paenibacillus paeoniae</name>
    <dbReference type="NCBI Taxonomy" id="2292705"/>
    <lineage>
        <taxon>Bacteria</taxon>
        <taxon>Bacillati</taxon>
        <taxon>Bacillota</taxon>
        <taxon>Bacilli</taxon>
        <taxon>Bacillales</taxon>
        <taxon>Paenibacillaceae</taxon>
        <taxon>Paenibacillus</taxon>
    </lineage>
</organism>
<evidence type="ECO:0000313" key="2">
    <source>
        <dbReference type="Proteomes" id="UP000261905"/>
    </source>
</evidence>
<keyword evidence="2" id="KW-1185">Reference proteome</keyword>
<gene>
    <name evidence="1" type="ORF">DX130_08275</name>
</gene>
<protein>
    <submittedName>
        <fullName evidence="1">Uncharacterized protein</fullName>
    </submittedName>
</protein>
<accession>A0A371PLB2</accession>
<dbReference type="EMBL" id="QUBQ01000001">
    <property type="protein sequence ID" value="REK76992.1"/>
    <property type="molecule type" value="Genomic_DNA"/>
</dbReference>
<evidence type="ECO:0000313" key="1">
    <source>
        <dbReference type="EMBL" id="REK76992.1"/>
    </source>
</evidence>
<name>A0A371PLB2_9BACL</name>
<dbReference type="AlphaFoldDB" id="A0A371PLB2"/>
<comment type="caution">
    <text evidence="1">The sequence shown here is derived from an EMBL/GenBank/DDBJ whole genome shotgun (WGS) entry which is preliminary data.</text>
</comment>
<dbReference type="OrthoDB" id="2691759at2"/>
<dbReference type="Proteomes" id="UP000261905">
    <property type="component" value="Unassembled WGS sequence"/>
</dbReference>
<reference evidence="1 2" key="1">
    <citation type="submission" date="2018-08" db="EMBL/GenBank/DDBJ databases">
        <title>Paenibacillus sp. M4BSY-1, whole genome shotgun sequence.</title>
        <authorList>
            <person name="Tuo L."/>
        </authorList>
    </citation>
    <scope>NUCLEOTIDE SEQUENCE [LARGE SCALE GENOMIC DNA]</scope>
    <source>
        <strain evidence="1 2">M4BSY-1</strain>
    </source>
</reference>
<proteinExistence type="predicted"/>